<dbReference type="PANTHER" id="PTHR31720:SF12">
    <property type="entry name" value="SERPENTINE RECEPTOR, CLASS T-RELATED"/>
    <property type="match status" value="1"/>
</dbReference>
<dbReference type="PANTHER" id="PTHR31720">
    <property type="entry name" value="SERPENTINE RECEPTOR, CLASS Z-RELATED"/>
    <property type="match status" value="1"/>
</dbReference>
<dbReference type="EMBL" id="DS268444">
    <property type="protein sequence ID" value="EFP01772.1"/>
    <property type="molecule type" value="Genomic_DNA"/>
</dbReference>
<keyword evidence="3" id="KW-1185">Reference proteome</keyword>
<gene>
    <name evidence="2" type="ORF">CRE_23374</name>
</gene>
<feature type="transmembrane region" description="Helical" evidence="1">
    <location>
        <begin position="156"/>
        <end position="175"/>
    </location>
</feature>
<dbReference type="AlphaFoldDB" id="E3MH56"/>
<protein>
    <recommendedName>
        <fullName evidence="4">G-protein coupled receptors family 1 profile domain-containing protein</fullName>
    </recommendedName>
</protein>
<dbReference type="HOGENOM" id="CLU_056063_2_0_1"/>
<dbReference type="Pfam" id="PF10325">
    <property type="entry name" value="7TM_GPCR_Srz"/>
    <property type="match status" value="1"/>
</dbReference>
<keyword evidence="1" id="KW-1133">Transmembrane helix</keyword>
<evidence type="ECO:0008006" key="4">
    <source>
        <dbReference type="Google" id="ProtNLM"/>
    </source>
</evidence>
<accession>E3MH56</accession>
<feature type="transmembrane region" description="Helical" evidence="1">
    <location>
        <begin position="30"/>
        <end position="48"/>
    </location>
</feature>
<dbReference type="Proteomes" id="UP000008281">
    <property type="component" value="Unassembled WGS sequence"/>
</dbReference>
<organism evidence="3">
    <name type="scientific">Caenorhabditis remanei</name>
    <name type="common">Caenorhabditis vulgaris</name>
    <dbReference type="NCBI Taxonomy" id="31234"/>
    <lineage>
        <taxon>Eukaryota</taxon>
        <taxon>Metazoa</taxon>
        <taxon>Ecdysozoa</taxon>
        <taxon>Nematoda</taxon>
        <taxon>Chromadorea</taxon>
        <taxon>Rhabditida</taxon>
        <taxon>Rhabditina</taxon>
        <taxon>Rhabditomorpha</taxon>
        <taxon>Rhabditoidea</taxon>
        <taxon>Rhabditidae</taxon>
        <taxon>Peloderinae</taxon>
        <taxon>Caenorhabditis</taxon>
    </lineage>
</organism>
<dbReference type="InterPro" id="IPR018817">
    <property type="entry name" value="7TM_GPCR_serpentine_rcpt_Srz"/>
</dbReference>
<keyword evidence="1" id="KW-0812">Transmembrane</keyword>
<keyword evidence="1" id="KW-0472">Membrane</keyword>
<feature type="transmembrane region" description="Helical" evidence="1">
    <location>
        <begin position="121"/>
        <end position="140"/>
    </location>
</feature>
<proteinExistence type="predicted"/>
<feature type="transmembrane region" description="Helical" evidence="1">
    <location>
        <begin position="60"/>
        <end position="81"/>
    </location>
</feature>
<name>E3MH56_CAERE</name>
<sequence length="266" mass="31052">MNTNFSCFSKIQENETAIQILTRSSYSAHFSYLYNFLLLICFPFYIHVYRMNMAHNKTALIYPFFNYFHVSVKFTYIVFYCEVCFHQLVEWQVYDAYGILATVYTVAVFSIAPILDWTAPINHILLSILAMYRSILFFFPSAEPFMKFEDKNNRKLIYFIWLLYVFVAIITFSRFSTSYIPVAYFETNKCLEDVIYFCRYADTSTTPLLIQLSFLGCNRRHLQFLILSLRPRIGLKVFCCPCADVAQTGGIVVSRTQVSSTSIPLS</sequence>
<dbReference type="InParanoid" id="E3MH56"/>
<evidence type="ECO:0000313" key="3">
    <source>
        <dbReference type="Proteomes" id="UP000008281"/>
    </source>
</evidence>
<evidence type="ECO:0000313" key="2">
    <source>
        <dbReference type="EMBL" id="EFP01772.1"/>
    </source>
</evidence>
<feature type="transmembrane region" description="Helical" evidence="1">
    <location>
        <begin position="93"/>
        <end position="115"/>
    </location>
</feature>
<evidence type="ECO:0000256" key="1">
    <source>
        <dbReference type="SAM" id="Phobius"/>
    </source>
</evidence>
<reference evidence="2" key="1">
    <citation type="submission" date="2007-07" db="EMBL/GenBank/DDBJ databases">
        <title>PCAP assembly of the Caenorhabditis remanei genome.</title>
        <authorList>
            <consortium name="The Caenorhabditis remanei Sequencing Consortium"/>
            <person name="Wilson R.K."/>
        </authorList>
    </citation>
    <scope>NUCLEOTIDE SEQUENCE [LARGE SCALE GENOMIC DNA]</scope>
    <source>
        <strain evidence="2">PB4641</strain>
    </source>
</reference>